<dbReference type="AlphaFoldDB" id="A0A1S0TNL2"/>
<feature type="transmembrane region" description="Helical" evidence="1">
    <location>
        <begin position="16"/>
        <end position="35"/>
    </location>
</feature>
<dbReference type="KEGG" id="loa:LOAG_11970"/>
<organism evidence="2">
    <name type="scientific">Loa loa</name>
    <name type="common">Eye worm</name>
    <name type="synonym">Filaria loa</name>
    <dbReference type="NCBI Taxonomy" id="7209"/>
    <lineage>
        <taxon>Eukaryota</taxon>
        <taxon>Metazoa</taxon>
        <taxon>Ecdysozoa</taxon>
        <taxon>Nematoda</taxon>
        <taxon>Chromadorea</taxon>
        <taxon>Rhabditida</taxon>
        <taxon>Spirurina</taxon>
        <taxon>Spiruromorpha</taxon>
        <taxon>Filarioidea</taxon>
        <taxon>Onchocercidae</taxon>
        <taxon>Loa</taxon>
    </lineage>
</organism>
<proteinExistence type="predicted"/>
<sequence length="108" mass="12624">MITVCTTELRNYCRQIAPVLMMTLTAVTIIPILLCKAKKNMTKGRKGIVDLFNANSIINEYRLIRVYSLSRIFRNRKNFSTFLKQAEGRSDECKLKHQIICDPFIFQY</sequence>
<dbReference type="InParanoid" id="A0A1S0TNL2"/>
<dbReference type="RefSeq" id="XP_003147533.1">
    <property type="nucleotide sequence ID" value="XM_003147485.1"/>
</dbReference>
<gene>
    <name evidence="2" type="ORF">LOAG_11970</name>
</gene>
<dbReference type="CTD" id="9949429"/>
<evidence type="ECO:0000256" key="1">
    <source>
        <dbReference type="SAM" id="Phobius"/>
    </source>
</evidence>
<reference evidence="2" key="1">
    <citation type="submission" date="2012-04" db="EMBL/GenBank/DDBJ databases">
        <title>The Genome Sequence of Loa loa.</title>
        <authorList>
            <consortium name="The Broad Institute Genome Sequencing Platform"/>
            <consortium name="Broad Institute Genome Sequencing Center for Infectious Disease"/>
            <person name="Nutman T.B."/>
            <person name="Fink D.L."/>
            <person name="Russ C."/>
            <person name="Young S."/>
            <person name="Zeng Q."/>
            <person name="Gargeya S."/>
            <person name="Alvarado L."/>
            <person name="Berlin A."/>
            <person name="Chapman S.B."/>
            <person name="Chen Z."/>
            <person name="Freedman E."/>
            <person name="Gellesch M."/>
            <person name="Goldberg J."/>
            <person name="Griggs A."/>
            <person name="Gujja S."/>
            <person name="Heilman E.R."/>
            <person name="Heiman D."/>
            <person name="Howarth C."/>
            <person name="Mehta T."/>
            <person name="Neiman D."/>
            <person name="Pearson M."/>
            <person name="Roberts A."/>
            <person name="Saif S."/>
            <person name="Shea T."/>
            <person name="Shenoy N."/>
            <person name="Sisk P."/>
            <person name="Stolte C."/>
            <person name="Sykes S."/>
            <person name="White J."/>
            <person name="Yandava C."/>
            <person name="Haas B."/>
            <person name="Henn M.R."/>
            <person name="Nusbaum C."/>
            <person name="Birren B."/>
        </authorList>
    </citation>
    <scope>NUCLEOTIDE SEQUENCE [LARGE SCALE GENOMIC DNA]</scope>
</reference>
<keyword evidence="1" id="KW-1133">Transmembrane helix</keyword>
<dbReference type="GeneID" id="9949429"/>
<name>A0A1S0TNL2_LOALO</name>
<protein>
    <submittedName>
        <fullName evidence="2">Uncharacterized protein</fullName>
    </submittedName>
</protein>
<keyword evidence="1" id="KW-0472">Membrane</keyword>
<dbReference type="EMBL" id="JH712166">
    <property type="protein sequence ID" value="EFO16537.1"/>
    <property type="molecule type" value="Genomic_DNA"/>
</dbReference>
<accession>A0A1S0TNL2</accession>
<evidence type="ECO:0000313" key="2">
    <source>
        <dbReference type="EMBL" id="EFO16537.1"/>
    </source>
</evidence>
<keyword evidence="1" id="KW-0812">Transmembrane</keyword>